<feature type="compositionally biased region" description="Basic and acidic residues" evidence="1">
    <location>
        <begin position="1"/>
        <end position="18"/>
    </location>
</feature>
<comment type="caution">
    <text evidence="2">The sequence shown here is derived from an EMBL/GenBank/DDBJ whole genome shotgun (WGS) entry which is preliminary data.</text>
</comment>
<feature type="region of interest" description="Disordered" evidence="1">
    <location>
        <begin position="1"/>
        <end position="225"/>
    </location>
</feature>
<feature type="compositionally biased region" description="Basic and acidic residues" evidence="1">
    <location>
        <begin position="54"/>
        <end position="68"/>
    </location>
</feature>
<feature type="region of interest" description="Disordered" evidence="1">
    <location>
        <begin position="242"/>
        <end position="274"/>
    </location>
</feature>
<feature type="compositionally biased region" description="Basic and acidic residues" evidence="1">
    <location>
        <begin position="176"/>
        <end position="220"/>
    </location>
</feature>
<feature type="compositionally biased region" description="Low complexity" evidence="1">
    <location>
        <begin position="416"/>
        <end position="439"/>
    </location>
</feature>
<dbReference type="OrthoDB" id="5407645at2759"/>
<dbReference type="Proteomes" id="UP000327013">
    <property type="component" value="Unassembled WGS sequence"/>
</dbReference>
<evidence type="ECO:0000256" key="1">
    <source>
        <dbReference type="SAM" id="MobiDB-lite"/>
    </source>
</evidence>
<reference evidence="2 3" key="1">
    <citation type="submission" date="2019-06" db="EMBL/GenBank/DDBJ databases">
        <title>A chromosomal-level reference genome of Carpinus fangiana (Coryloideae, Betulaceae).</title>
        <authorList>
            <person name="Yang X."/>
            <person name="Wang Z."/>
            <person name="Zhang L."/>
            <person name="Hao G."/>
            <person name="Liu J."/>
            <person name="Yang Y."/>
        </authorList>
    </citation>
    <scope>NUCLEOTIDE SEQUENCE [LARGE SCALE GENOMIC DNA]</scope>
    <source>
        <strain evidence="2">Cfa_2016G</strain>
        <tissue evidence="2">Leaf</tissue>
    </source>
</reference>
<name>A0A5N6KR42_9ROSI</name>
<accession>A0A5N6KR42</accession>
<feature type="compositionally biased region" description="Basic and acidic residues" evidence="1">
    <location>
        <begin position="367"/>
        <end position="412"/>
    </location>
</feature>
<organism evidence="2 3">
    <name type="scientific">Carpinus fangiana</name>
    <dbReference type="NCBI Taxonomy" id="176857"/>
    <lineage>
        <taxon>Eukaryota</taxon>
        <taxon>Viridiplantae</taxon>
        <taxon>Streptophyta</taxon>
        <taxon>Embryophyta</taxon>
        <taxon>Tracheophyta</taxon>
        <taxon>Spermatophyta</taxon>
        <taxon>Magnoliopsida</taxon>
        <taxon>eudicotyledons</taxon>
        <taxon>Gunneridae</taxon>
        <taxon>Pentapetalae</taxon>
        <taxon>rosids</taxon>
        <taxon>fabids</taxon>
        <taxon>Fagales</taxon>
        <taxon>Betulaceae</taxon>
        <taxon>Carpinus</taxon>
    </lineage>
</organism>
<feature type="compositionally biased region" description="Low complexity" evidence="1">
    <location>
        <begin position="348"/>
        <end position="366"/>
    </location>
</feature>
<keyword evidence="3" id="KW-1185">Reference proteome</keyword>
<evidence type="ECO:0000313" key="3">
    <source>
        <dbReference type="Proteomes" id="UP000327013"/>
    </source>
</evidence>
<feature type="compositionally biased region" description="Basic residues" evidence="1">
    <location>
        <begin position="560"/>
        <end position="569"/>
    </location>
</feature>
<feature type="compositionally biased region" description="Basic and acidic residues" evidence="1">
    <location>
        <begin position="130"/>
        <end position="142"/>
    </location>
</feature>
<proteinExistence type="predicted"/>
<feature type="region of interest" description="Disordered" evidence="1">
    <location>
        <begin position="288"/>
        <end position="469"/>
    </location>
</feature>
<evidence type="ECO:0000313" key="2">
    <source>
        <dbReference type="EMBL" id="KAB8339116.1"/>
    </source>
</evidence>
<feature type="compositionally biased region" description="Basic and acidic residues" evidence="1">
    <location>
        <begin position="547"/>
        <end position="559"/>
    </location>
</feature>
<dbReference type="EMBL" id="VIBQ01000010">
    <property type="protein sequence ID" value="KAB8339116.1"/>
    <property type="molecule type" value="Genomic_DNA"/>
</dbReference>
<protein>
    <submittedName>
        <fullName evidence="2">Uncharacterized protein</fullName>
    </submittedName>
</protein>
<feature type="region of interest" description="Disordered" evidence="1">
    <location>
        <begin position="547"/>
        <end position="624"/>
    </location>
</feature>
<gene>
    <name evidence="2" type="ORF">FH972_022052</name>
</gene>
<sequence>MSDYGAYDRDGGRDEPRRYRSTRTRPRERGDPEYVEETTYVERGKGRPPQDLVYRGRDRDDDIEDIPRDFPPPRGSRSSRYDDYDDYGPPRRTRSAGGRGSRYDDDDFDDYAGAGAGGAAGYAAGRRYSRRDDRRGGYHSDDGSPPPRRPERRKSGFEETLEGLGLGGVVGALTGKRKDDRDRSGSRDRSRGPGRSRYGDEHSERDRSRSRPKGERRERQWAQAAQAAIVAGAVEAFRVRNEPGEWKGAKGKRIATAAIGAGGIDKLIDRDPDNKTKRHLVEAVLGGLAANRLANGPREGNSRGRSRSRSGVRGRSQSIMDRFRSKSRGRSTSVDSAGEPRARSQSRGAGLAKLAGAGAVAAAGKAIYDRVRSKSRGAKDRRREESEDSYDARRGGRGRDVGSTRDGARSNPDDSAVVGPRGRNGAVGPAAGAGAAALGSGDGNHERKRDSSTSSESSTDMENKRKKMRGKEYLTAALASIATIHAAHGVYQSMESSEKRHKLVAEGEMSKEEARKRRSKAWLQDAAAVGIAALGIKGAFSEWKEMNHQRQSVRELEERKRKRQKRREQRMREARMNGAGAGPDRMLANAPHRDSYGYPPQANGYGGGYDPGFPPPPMGHADRY</sequence>
<dbReference type="AlphaFoldDB" id="A0A5N6KR42"/>